<dbReference type="PATRIC" id="fig|155920.8.peg.2164"/>
<gene>
    <name evidence="1" type="ORF">D934_09285</name>
</gene>
<dbReference type="EMBL" id="CP006696">
    <property type="protein sequence ID" value="AIC11442.1"/>
    <property type="molecule type" value="Genomic_DNA"/>
</dbReference>
<evidence type="ECO:0000313" key="2">
    <source>
        <dbReference type="Proteomes" id="UP000027215"/>
    </source>
</evidence>
<name>A0A060HEV1_XYLFS</name>
<dbReference type="HOGENOM" id="CLU_3124324_0_0_6"/>
<sequence>MVLLIRGMRASHLQLFLMGLHQEVMTSIRMLQSLMTRGGGIPVRVLNRYL</sequence>
<reference evidence="1 2" key="1">
    <citation type="submission" date="2013-08" db="EMBL/GenBank/DDBJ databases">
        <authorList>
            <person name="Stouthamer R."/>
            <person name="Nunney L."/>
        </authorList>
    </citation>
    <scope>NUCLEOTIDE SEQUENCE [LARGE SCALE GENOMIC DNA]</scope>
    <source>
        <strain evidence="2">ann-1</strain>
    </source>
</reference>
<organism evidence="1 2">
    <name type="scientific">Xylella fastidiosa subsp. sandyi Ann-1</name>
    <dbReference type="NCBI Taxonomy" id="155920"/>
    <lineage>
        <taxon>Bacteria</taxon>
        <taxon>Pseudomonadati</taxon>
        <taxon>Pseudomonadota</taxon>
        <taxon>Gammaproteobacteria</taxon>
        <taxon>Lysobacterales</taxon>
        <taxon>Lysobacteraceae</taxon>
        <taxon>Xylella</taxon>
    </lineage>
</organism>
<accession>A0A060HEV1</accession>
<dbReference type="AlphaFoldDB" id="A0A060HEV1"/>
<protein>
    <submittedName>
        <fullName evidence="1">Uncharacterized protein</fullName>
    </submittedName>
</protein>
<proteinExistence type="predicted"/>
<dbReference type="Proteomes" id="UP000027215">
    <property type="component" value="Chromosome"/>
</dbReference>
<dbReference type="KEGG" id="xfs:D934_09285"/>
<evidence type="ECO:0000313" key="1">
    <source>
        <dbReference type="EMBL" id="AIC11442.1"/>
    </source>
</evidence>